<dbReference type="Gene3D" id="1.20.5.1700">
    <property type="match status" value="1"/>
</dbReference>
<evidence type="ECO:0000256" key="1">
    <source>
        <dbReference type="SAM" id="Coils"/>
    </source>
</evidence>
<sequence length="279" mass="31191">VGGAPSSNKGWKSCFFFISYRRGWSFPTEWISRTVNNSIPALSVDETKLIEILRGILSSSRGVKDMKEAWLVEVGLGPAPRGMFLLSVHCVKYFTDCGRPLLGPASFGPKVRCLGEYLHGALHPTLVKQAYECSSEEFMNRASKSVVWRILVLRATNKELKGRADQDLVTAAEAHVKELEGDVNKLQGELESLKTQRRRLEEEVRILRSSLDGARNDRTLLEGDMLSQTEATTLLEAELKDEGAKAVVAYKASRGFESGLEKMGWVSYEFGYRVVLERL</sequence>
<feature type="non-terminal residue" evidence="2">
    <location>
        <position position="1"/>
    </location>
</feature>
<dbReference type="EMBL" id="AMZH03006070">
    <property type="protein sequence ID" value="RRT64753.1"/>
    <property type="molecule type" value="Genomic_DNA"/>
</dbReference>
<proteinExistence type="predicted"/>
<feature type="coiled-coil region" evidence="1">
    <location>
        <begin position="169"/>
        <end position="217"/>
    </location>
</feature>
<comment type="caution">
    <text evidence="2">The sequence shown here is derived from an EMBL/GenBank/DDBJ whole genome shotgun (WGS) entry which is preliminary data.</text>
</comment>
<protein>
    <submittedName>
        <fullName evidence="2">Uncharacterized protein</fullName>
    </submittedName>
</protein>
<name>A0A426ZL72_ENSVE</name>
<dbReference type="AlphaFoldDB" id="A0A426ZL72"/>
<accession>A0A426ZL72</accession>
<organism evidence="2 3">
    <name type="scientific">Ensete ventricosum</name>
    <name type="common">Abyssinian banana</name>
    <name type="synonym">Musa ensete</name>
    <dbReference type="NCBI Taxonomy" id="4639"/>
    <lineage>
        <taxon>Eukaryota</taxon>
        <taxon>Viridiplantae</taxon>
        <taxon>Streptophyta</taxon>
        <taxon>Embryophyta</taxon>
        <taxon>Tracheophyta</taxon>
        <taxon>Spermatophyta</taxon>
        <taxon>Magnoliopsida</taxon>
        <taxon>Liliopsida</taxon>
        <taxon>Zingiberales</taxon>
        <taxon>Musaceae</taxon>
        <taxon>Ensete</taxon>
    </lineage>
</organism>
<gene>
    <name evidence="2" type="ORF">B296_00011704</name>
</gene>
<dbReference type="Proteomes" id="UP000287651">
    <property type="component" value="Unassembled WGS sequence"/>
</dbReference>
<evidence type="ECO:0000313" key="3">
    <source>
        <dbReference type="Proteomes" id="UP000287651"/>
    </source>
</evidence>
<keyword evidence="1" id="KW-0175">Coiled coil</keyword>
<evidence type="ECO:0000313" key="2">
    <source>
        <dbReference type="EMBL" id="RRT64753.1"/>
    </source>
</evidence>
<reference evidence="2 3" key="1">
    <citation type="journal article" date="2014" name="Agronomy (Basel)">
        <title>A Draft Genome Sequence for Ensete ventricosum, the Drought-Tolerant Tree Against Hunger.</title>
        <authorList>
            <person name="Harrison J."/>
            <person name="Moore K.A."/>
            <person name="Paszkiewicz K."/>
            <person name="Jones T."/>
            <person name="Grant M."/>
            <person name="Ambacheew D."/>
            <person name="Muzemil S."/>
            <person name="Studholme D.J."/>
        </authorList>
    </citation>
    <scope>NUCLEOTIDE SEQUENCE [LARGE SCALE GENOMIC DNA]</scope>
</reference>